<feature type="transmembrane region" description="Helical" evidence="2">
    <location>
        <begin position="162"/>
        <end position="186"/>
    </location>
</feature>
<evidence type="ECO:0000313" key="3">
    <source>
        <dbReference type="EMBL" id="CAB4935552.1"/>
    </source>
</evidence>
<keyword evidence="2" id="KW-0812">Transmembrane</keyword>
<keyword evidence="2" id="KW-1133">Transmembrane helix</keyword>
<feature type="transmembrane region" description="Helical" evidence="2">
    <location>
        <begin position="102"/>
        <end position="127"/>
    </location>
</feature>
<gene>
    <name evidence="3" type="ORF">UFOPK3772_00541</name>
</gene>
<dbReference type="EMBL" id="CAFBNE010000011">
    <property type="protein sequence ID" value="CAB4935552.1"/>
    <property type="molecule type" value="Genomic_DNA"/>
</dbReference>
<keyword evidence="2" id="KW-0472">Membrane</keyword>
<proteinExistence type="predicted"/>
<feature type="region of interest" description="Disordered" evidence="1">
    <location>
        <begin position="1"/>
        <end position="23"/>
    </location>
</feature>
<reference evidence="3" key="1">
    <citation type="submission" date="2020-05" db="EMBL/GenBank/DDBJ databases">
        <authorList>
            <person name="Chiriac C."/>
            <person name="Salcher M."/>
            <person name="Ghai R."/>
            <person name="Kavagutti S V."/>
        </authorList>
    </citation>
    <scope>NUCLEOTIDE SEQUENCE</scope>
</reference>
<sequence length="187" mass="19068">MSNPSPNPPTGPEPADQTPGWYPPESGTAGMVQYWDGARWSGLPVRANRWGTAPRDLLGWIGVWLVVLGSAATAILTVMSVSEITSTQDGGPGLAHNGATFPLAWFVGSGAVIAAGTLCGLAASIRAESRNYRSAQARIALKAGGGLLLATVTFALTGLAVLALGIVVAVIVFVLGLIVLGAMFALS</sequence>
<evidence type="ECO:0000256" key="1">
    <source>
        <dbReference type="SAM" id="MobiDB-lite"/>
    </source>
</evidence>
<dbReference type="AlphaFoldDB" id="A0A6J7IZ69"/>
<feature type="transmembrane region" description="Helical" evidence="2">
    <location>
        <begin position="139"/>
        <end position="156"/>
    </location>
</feature>
<organism evidence="3">
    <name type="scientific">freshwater metagenome</name>
    <dbReference type="NCBI Taxonomy" id="449393"/>
    <lineage>
        <taxon>unclassified sequences</taxon>
        <taxon>metagenomes</taxon>
        <taxon>ecological metagenomes</taxon>
    </lineage>
</organism>
<feature type="transmembrane region" description="Helical" evidence="2">
    <location>
        <begin position="57"/>
        <end position="82"/>
    </location>
</feature>
<name>A0A6J7IZ69_9ZZZZ</name>
<evidence type="ECO:0000256" key="2">
    <source>
        <dbReference type="SAM" id="Phobius"/>
    </source>
</evidence>
<accession>A0A6J7IZ69</accession>
<feature type="compositionally biased region" description="Pro residues" evidence="1">
    <location>
        <begin position="1"/>
        <end position="12"/>
    </location>
</feature>
<protein>
    <submittedName>
        <fullName evidence="3">Unannotated protein</fullName>
    </submittedName>
</protein>